<gene>
    <name evidence="1" type="ORF">MILVUS5_LOCUS13099</name>
</gene>
<name>A0ACB0JJE6_TRIPR</name>
<accession>A0ACB0JJE6</accession>
<evidence type="ECO:0000313" key="2">
    <source>
        <dbReference type="Proteomes" id="UP001177021"/>
    </source>
</evidence>
<sequence length="359" mass="39713">MFKFTIFIFFTLILFIQPSYSDFLSNNPNFDPDIDLFGDAKILADHSGNGTHIKLTDKSSLTAGLLLRRQPITFSNLTSFSVEFTFSISGDVGDGLLFILIPHDLAAAFPGNGSYGLDPSSPMNSYLGVEFDTSKDDNVNDVNANHVGIDVGSLVSVAVANVSASNLVLNNGEKLKSWVDYDVGSQLLEVRLSKLNEPKSENPIVSHNLDLFKIWGDQSVFMGLSSSNDANSVQVVRVYSWKVILKNVTVTVSNSSNDANSNKDEQQQQQQQQEEVKVDAAEEAAKKKDRSLTLLAGVIFGTVCVVLVTFVILFMWVIFFHKHEEESLAKLPENPSDVRYERIDVAVDKNAEDHDEQQH</sequence>
<proteinExistence type="predicted"/>
<organism evidence="1 2">
    <name type="scientific">Trifolium pratense</name>
    <name type="common">Red clover</name>
    <dbReference type="NCBI Taxonomy" id="57577"/>
    <lineage>
        <taxon>Eukaryota</taxon>
        <taxon>Viridiplantae</taxon>
        <taxon>Streptophyta</taxon>
        <taxon>Embryophyta</taxon>
        <taxon>Tracheophyta</taxon>
        <taxon>Spermatophyta</taxon>
        <taxon>Magnoliopsida</taxon>
        <taxon>eudicotyledons</taxon>
        <taxon>Gunneridae</taxon>
        <taxon>Pentapetalae</taxon>
        <taxon>rosids</taxon>
        <taxon>fabids</taxon>
        <taxon>Fabales</taxon>
        <taxon>Fabaceae</taxon>
        <taxon>Papilionoideae</taxon>
        <taxon>50 kb inversion clade</taxon>
        <taxon>NPAAA clade</taxon>
        <taxon>Hologalegina</taxon>
        <taxon>IRL clade</taxon>
        <taxon>Trifolieae</taxon>
        <taxon>Trifolium</taxon>
    </lineage>
</organism>
<keyword evidence="2" id="KW-1185">Reference proteome</keyword>
<dbReference type="Proteomes" id="UP001177021">
    <property type="component" value="Unassembled WGS sequence"/>
</dbReference>
<comment type="caution">
    <text evidence="1">The sequence shown here is derived from an EMBL/GenBank/DDBJ whole genome shotgun (WGS) entry which is preliminary data.</text>
</comment>
<dbReference type="EMBL" id="CASHSV030000034">
    <property type="protein sequence ID" value="CAJ2643966.1"/>
    <property type="molecule type" value="Genomic_DNA"/>
</dbReference>
<protein>
    <submittedName>
        <fullName evidence="1">Uncharacterized protein</fullName>
    </submittedName>
</protein>
<evidence type="ECO:0000313" key="1">
    <source>
        <dbReference type="EMBL" id="CAJ2643966.1"/>
    </source>
</evidence>
<reference evidence="1" key="1">
    <citation type="submission" date="2023-10" db="EMBL/GenBank/DDBJ databases">
        <authorList>
            <person name="Rodriguez Cubillos JULIANA M."/>
            <person name="De Vega J."/>
        </authorList>
    </citation>
    <scope>NUCLEOTIDE SEQUENCE</scope>
</reference>